<dbReference type="PANTHER" id="PTHR46517:SF1">
    <property type="entry name" value="FRUCTOSE-2,6-BISPHOSPHATASE TIGAR"/>
    <property type="match status" value="1"/>
</dbReference>
<feature type="binding site" evidence="3">
    <location>
        <begin position="54"/>
        <end position="61"/>
    </location>
    <ligand>
        <name>substrate</name>
    </ligand>
</feature>
<evidence type="ECO:0000313" key="7">
    <source>
        <dbReference type="Proteomes" id="UP001290462"/>
    </source>
</evidence>
<feature type="active site" description="Proton donor/acceptor" evidence="2">
    <location>
        <position position="132"/>
    </location>
</feature>
<feature type="site" description="Transition state stabilizer" evidence="4">
    <location>
        <position position="225"/>
    </location>
</feature>
<dbReference type="GO" id="GO:0004331">
    <property type="term" value="F:fructose-2,6-bisphosphate 2-phosphatase activity"/>
    <property type="evidence" value="ECO:0007669"/>
    <property type="project" value="TreeGrafter"/>
</dbReference>
<dbReference type="EMBL" id="JAVBVO010000003">
    <property type="protein sequence ID" value="MDZ5759610.1"/>
    <property type="molecule type" value="Genomic_DNA"/>
</dbReference>
<dbReference type="CDD" id="cd07067">
    <property type="entry name" value="HP_PGM_like"/>
    <property type="match status" value="1"/>
</dbReference>
<dbReference type="Gene3D" id="3.40.50.1240">
    <property type="entry name" value="Phosphoglycerate mutase-like"/>
    <property type="match status" value="1"/>
</dbReference>
<evidence type="ECO:0000313" key="6">
    <source>
        <dbReference type="EMBL" id="MDZ5759610.1"/>
    </source>
</evidence>
<evidence type="ECO:0000256" key="3">
    <source>
        <dbReference type="PIRSR" id="PIRSR613078-2"/>
    </source>
</evidence>
<feature type="chain" id="PRO_5043398710" evidence="5">
    <location>
        <begin position="28"/>
        <end position="281"/>
    </location>
</feature>
<evidence type="ECO:0000256" key="4">
    <source>
        <dbReference type="PIRSR" id="PIRSR613078-3"/>
    </source>
</evidence>
<dbReference type="Pfam" id="PF00300">
    <property type="entry name" value="His_Phos_1"/>
    <property type="match status" value="1"/>
</dbReference>
<dbReference type="GO" id="GO:0043456">
    <property type="term" value="P:regulation of pentose-phosphate shunt"/>
    <property type="evidence" value="ECO:0007669"/>
    <property type="project" value="TreeGrafter"/>
</dbReference>
<dbReference type="SUPFAM" id="SSF53254">
    <property type="entry name" value="Phosphoglycerate mutase-like"/>
    <property type="match status" value="1"/>
</dbReference>
<feature type="binding site" evidence="3">
    <location>
        <position position="104"/>
    </location>
    <ligand>
        <name>substrate</name>
    </ligand>
</feature>
<feature type="signal peptide" evidence="5">
    <location>
        <begin position="1"/>
        <end position="27"/>
    </location>
</feature>
<dbReference type="RefSeq" id="WP_229252449.1">
    <property type="nucleotide sequence ID" value="NZ_JAVBVO010000003.1"/>
</dbReference>
<comment type="caution">
    <text evidence="6">The sequence shown here is derived from an EMBL/GenBank/DDBJ whole genome shotgun (WGS) entry which is preliminary data.</text>
</comment>
<evidence type="ECO:0000256" key="2">
    <source>
        <dbReference type="PIRSR" id="PIRSR613078-1"/>
    </source>
</evidence>
<organism evidence="6 7">
    <name type="scientific">Carnobacterium maltaromaticum</name>
    <name type="common">Carnobacterium piscicola</name>
    <dbReference type="NCBI Taxonomy" id="2751"/>
    <lineage>
        <taxon>Bacteria</taxon>
        <taxon>Bacillati</taxon>
        <taxon>Bacillota</taxon>
        <taxon>Bacilli</taxon>
        <taxon>Lactobacillales</taxon>
        <taxon>Carnobacteriaceae</taxon>
        <taxon>Carnobacterium</taxon>
    </lineage>
</organism>
<dbReference type="AlphaFoldDB" id="A0AAW9K4W3"/>
<name>A0AAW9K4W3_CARML</name>
<dbReference type="SMART" id="SM00855">
    <property type="entry name" value="PGAM"/>
    <property type="match status" value="1"/>
</dbReference>
<proteinExistence type="predicted"/>
<dbReference type="InterPro" id="IPR051695">
    <property type="entry name" value="Phosphoglycerate_Mutase"/>
</dbReference>
<evidence type="ECO:0000256" key="5">
    <source>
        <dbReference type="SAM" id="SignalP"/>
    </source>
</evidence>
<dbReference type="PROSITE" id="PS51257">
    <property type="entry name" value="PROKAR_LIPOPROTEIN"/>
    <property type="match status" value="1"/>
</dbReference>
<dbReference type="PANTHER" id="PTHR46517">
    <property type="entry name" value="FRUCTOSE-2,6-BISPHOSPHATASE TIGAR"/>
    <property type="match status" value="1"/>
</dbReference>
<reference evidence="6" key="1">
    <citation type="submission" date="2023-08" db="EMBL/GenBank/DDBJ databases">
        <title>Genomic characterization of piscicolin 126 produced by Carnobacterium maltaromaticum CM22 strain isolated from salmon (Salmo salar).</title>
        <authorList>
            <person name="Gonzalez-Gragera E."/>
            <person name="Garcia-Lopez J.D."/>
            <person name="Teso-Perez C."/>
            <person name="Gimenez-Hernandez I."/>
            <person name="Peralta-Sanchez J.M."/>
            <person name="Valdivia E."/>
            <person name="Montalban-Lopez M."/>
            <person name="Martin-Platero A.M."/>
            <person name="Banos A."/>
            <person name="Martinez-Bueno M."/>
        </authorList>
    </citation>
    <scope>NUCLEOTIDE SEQUENCE</scope>
    <source>
        <strain evidence="6">CM22</strain>
    </source>
</reference>
<evidence type="ECO:0000256" key="1">
    <source>
        <dbReference type="ARBA" id="ARBA00022801"/>
    </source>
</evidence>
<sequence length="281" mass="30481">MKKHWGKLAIVAFGALLMVGCGTNNTAADKKESSSSSSEVATTTDGEVTFYVVRHGKTMLNTTDRVQGWSDAVLTPAGEEVVGFAGKGLEDVEFKTAYSSDSGRAMQTARIILDENKKSSKVALQTDERFREFNFGTYEGDLNETMWTDIAQSQGKTLEEWQSAGISPKDFANSVAALDKEKVEEGINWPAEDYATISARLKAGITELAEKESKKGDHNVLLVSHGLSMGALVDTLFDDFKLPDGGFKNASVTTITYKDGEFKLGDVNDLSYIEAGEKASK</sequence>
<protein>
    <submittedName>
        <fullName evidence="6">Histidine phosphatase family protein</fullName>
    </submittedName>
</protein>
<accession>A0AAW9K4W3</accession>
<gene>
    <name evidence="6" type="ORF">RAK27_13180</name>
</gene>
<dbReference type="GO" id="GO:0045820">
    <property type="term" value="P:negative regulation of glycolytic process"/>
    <property type="evidence" value="ECO:0007669"/>
    <property type="project" value="TreeGrafter"/>
</dbReference>
<dbReference type="InterPro" id="IPR013078">
    <property type="entry name" value="His_Pase_superF_clade-1"/>
</dbReference>
<dbReference type="InterPro" id="IPR029033">
    <property type="entry name" value="His_PPase_superfam"/>
</dbReference>
<dbReference type="GO" id="GO:0005829">
    <property type="term" value="C:cytosol"/>
    <property type="evidence" value="ECO:0007669"/>
    <property type="project" value="TreeGrafter"/>
</dbReference>
<keyword evidence="1" id="KW-0378">Hydrolase</keyword>
<feature type="active site" description="Tele-phosphohistidine intermediate" evidence="2">
    <location>
        <position position="55"/>
    </location>
</feature>
<dbReference type="Proteomes" id="UP001290462">
    <property type="component" value="Unassembled WGS sequence"/>
</dbReference>
<dbReference type="GeneID" id="83607463"/>
<keyword evidence="5" id="KW-0732">Signal</keyword>